<dbReference type="PROSITE" id="PS50084">
    <property type="entry name" value="KH_TYPE_1"/>
    <property type="match status" value="1"/>
</dbReference>
<dbReference type="InterPro" id="IPR003593">
    <property type="entry name" value="AAA+_ATPase"/>
</dbReference>
<dbReference type="InterPro" id="IPR004087">
    <property type="entry name" value="KH_dom"/>
</dbReference>
<dbReference type="NCBIfam" id="NF010335">
    <property type="entry name" value="PRK13764.1"/>
    <property type="match status" value="1"/>
</dbReference>
<accession>A0A0E3LA62</accession>
<dbReference type="Gene3D" id="3.40.50.300">
    <property type="entry name" value="P-loop containing nucleotide triphosphate hydrolases"/>
    <property type="match status" value="1"/>
</dbReference>
<comment type="similarity">
    <text evidence="1">In the N-terminal section; belongs to the PINc/VapC protein family.</text>
</comment>
<dbReference type="SMART" id="SM00670">
    <property type="entry name" value="PINc"/>
    <property type="match status" value="1"/>
</dbReference>
<dbReference type="SUPFAM" id="SSF52540">
    <property type="entry name" value="P-loop containing nucleoside triphosphate hydrolases"/>
    <property type="match status" value="1"/>
</dbReference>
<organism evidence="7 8">
    <name type="scientific">Methanosarcina siciliae HI350</name>
    <dbReference type="NCBI Taxonomy" id="1434119"/>
    <lineage>
        <taxon>Archaea</taxon>
        <taxon>Methanobacteriati</taxon>
        <taxon>Methanobacteriota</taxon>
        <taxon>Stenosarchaea group</taxon>
        <taxon>Methanomicrobia</taxon>
        <taxon>Methanosarcinales</taxon>
        <taxon>Methanosarcinaceae</taxon>
        <taxon>Methanosarcina</taxon>
    </lineage>
</organism>
<dbReference type="InterPro" id="IPR029060">
    <property type="entry name" value="PIN-like_dom_sf"/>
</dbReference>
<proteinExistence type="inferred from homology"/>
<dbReference type="KEGG" id="msz:MSSIH_0776"/>
<dbReference type="PANTHER" id="PTHR11603">
    <property type="entry name" value="AAA FAMILY ATPASE"/>
    <property type="match status" value="1"/>
</dbReference>
<dbReference type="InterPro" id="IPR027417">
    <property type="entry name" value="P-loop_NTPase"/>
</dbReference>
<dbReference type="SMART" id="SM00322">
    <property type="entry name" value="KH"/>
    <property type="match status" value="1"/>
</dbReference>
<dbReference type="SUPFAM" id="SSF54814">
    <property type="entry name" value="Prokaryotic type KH domain (KH-domain type II)"/>
    <property type="match status" value="1"/>
</dbReference>
<evidence type="ECO:0000256" key="2">
    <source>
        <dbReference type="PROSITE-ProRule" id="PRU00117"/>
    </source>
</evidence>
<evidence type="ECO:0000256" key="1">
    <source>
        <dbReference type="ARBA" id="ARBA00046345"/>
    </source>
</evidence>
<evidence type="ECO:0000313" key="7">
    <source>
        <dbReference type="EMBL" id="AKB31466.1"/>
    </source>
</evidence>
<dbReference type="Proteomes" id="UP000033092">
    <property type="component" value="Chromosome"/>
</dbReference>
<dbReference type="Gene3D" id="3.30.300.20">
    <property type="match status" value="1"/>
</dbReference>
<reference evidence="7 8" key="1">
    <citation type="submission" date="2014-07" db="EMBL/GenBank/DDBJ databases">
        <title>Methanogenic archaea and the global carbon cycle.</title>
        <authorList>
            <person name="Henriksen J.R."/>
            <person name="Luke J."/>
            <person name="Reinhart S."/>
            <person name="Benedict M.N."/>
            <person name="Youngblut N.D."/>
            <person name="Metcalf M.E."/>
            <person name="Whitaker R.J."/>
            <person name="Metcalf W.W."/>
        </authorList>
    </citation>
    <scope>NUCLEOTIDE SEQUENCE [LARGE SCALE GENOMIC DNA]</scope>
    <source>
        <strain evidence="7 8">HI350</strain>
    </source>
</reference>
<evidence type="ECO:0000259" key="4">
    <source>
        <dbReference type="SMART" id="SM00322"/>
    </source>
</evidence>
<dbReference type="Gene3D" id="3.40.50.1010">
    <property type="entry name" value="5'-nuclease"/>
    <property type="match status" value="1"/>
</dbReference>
<dbReference type="InterPro" id="IPR001482">
    <property type="entry name" value="T2SS/T4SS_dom"/>
</dbReference>
<dbReference type="Pfam" id="PF01850">
    <property type="entry name" value="PIN"/>
    <property type="match status" value="1"/>
</dbReference>
<dbReference type="GeneID" id="41604754"/>
<dbReference type="SUPFAM" id="SSF88723">
    <property type="entry name" value="PIN domain-like"/>
    <property type="match status" value="1"/>
</dbReference>
<feature type="domain" description="AAA+ ATPase" evidence="5">
    <location>
        <begin position="268"/>
        <end position="390"/>
    </location>
</feature>
<dbReference type="InterPro" id="IPR052041">
    <property type="entry name" value="Nucleic_acid_metab_PIN/TRAM"/>
</dbReference>
<dbReference type="InterPro" id="IPR009019">
    <property type="entry name" value="KH_sf_prok-type"/>
</dbReference>
<dbReference type="EMBL" id="CP009507">
    <property type="protein sequence ID" value="AKB31466.1"/>
    <property type="molecule type" value="Genomic_DNA"/>
</dbReference>
<dbReference type="InterPro" id="IPR002716">
    <property type="entry name" value="PIN_dom"/>
</dbReference>
<dbReference type="PANTHER" id="PTHR11603:SF147">
    <property type="entry name" value="MEMBRANE PROTEIN"/>
    <property type="match status" value="1"/>
</dbReference>
<protein>
    <recommendedName>
        <fullName evidence="9">ATPase</fullName>
    </recommendedName>
</protein>
<name>A0A0E3LA62_9EURY</name>
<evidence type="ECO:0008006" key="9">
    <source>
        <dbReference type="Google" id="ProtNLM"/>
    </source>
</evidence>
<evidence type="ECO:0000259" key="6">
    <source>
        <dbReference type="SMART" id="SM00670"/>
    </source>
</evidence>
<dbReference type="InterPro" id="IPR015946">
    <property type="entry name" value="KH_dom-like_a/b"/>
</dbReference>
<dbReference type="AlphaFoldDB" id="A0A0E3LA62"/>
<feature type="domain" description="K Homology" evidence="4">
    <location>
        <begin position="492"/>
        <end position="602"/>
    </location>
</feature>
<sequence length="640" mass="70783">MADEKRTWRIVPDTSVIIDGRLSSRVRSGEFRGAEVVVPEAVVSELEAQANRGREIGFKGLEELSELRKLSDRGEIHLQFSGVQPTLEEIKLSKEGRVDALIRRTALEVGGLFVSEDRVQSTIARAKGLEVEYIPPKVMDPSEFGPLKIDHFFTDDTMSVHLKNGVSPMAKKGPVGNVRYVRIRDEPASSRELSSISKELIERARLDPESFIEMSSSGATVLQIRNMRVAIAHPPFSDDMEITVVRPTVVVDLEHYRLNDKLKERMVSQRGILIAGPPGAGKSTFAAGVARYLNDHGQVVKTMESPRDLQVPPEITQYSPLNGKMEDTADLLLLVRPDYTIYDEVRKTGDFLIFADMRLAGVGMIGVVHATRAVDAIQRLIGRVELGVIPQVVDTVIFIDKGEVAKVLVLAFTVKVPHGMTEQDLARPVITIADFETGKVDYEIYTYGEQVVVMPIGSPRESRKPAWKLAEEEIRNVIGRYATGPVEVEVTSDDSAIVRVNHEDMRKVIGKGGNVIDRIEKILGLHIDVRELEAEAPGRTKGSKRGAGPKAFPGRVREPVPEKGISVSPVHPVIERTKKHLILGVPELAGKDVEIFIEDEYLFSATVSRHGDVKLRMNSDLASEIMEAQDSGDLVEVRSI</sequence>
<dbReference type="GO" id="GO:0003723">
    <property type="term" value="F:RNA binding"/>
    <property type="evidence" value="ECO:0007669"/>
    <property type="project" value="UniProtKB-UniRule"/>
</dbReference>
<dbReference type="RefSeq" id="WP_148704912.1">
    <property type="nucleotide sequence ID" value="NZ_CP009507.1"/>
</dbReference>
<dbReference type="Pfam" id="PF00437">
    <property type="entry name" value="T2SSE"/>
    <property type="match status" value="1"/>
</dbReference>
<feature type="region of interest" description="Disordered" evidence="3">
    <location>
        <begin position="536"/>
        <end position="560"/>
    </location>
</feature>
<dbReference type="SMART" id="SM00382">
    <property type="entry name" value="AAA"/>
    <property type="match status" value="1"/>
</dbReference>
<evidence type="ECO:0000259" key="5">
    <source>
        <dbReference type="SMART" id="SM00382"/>
    </source>
</evidence>
<dbReference type="CDD" id="cd09878">
    <property type="entry name" value="PIN_VapC_VirB11L-ATPase-like"/>
    <property type="match status" value="1"/>
</dbReference>
<gene>
    <name evidence="7" type="ORF">MSSIH_0776</name>
</gene>
<evidence type="ECO:0000256" key="3">
    <source>
        <dbReference type="SAM" id="MobiDB-lite"/>
    </source>
</evidence>
<dbReference type="HOGENOM" id="CLU_023387_0_0_2"/>
<keyword evidence="2" id="KW-0694">RNA-binding</keyword>
<feature type="domain" description="PIN" evidence="6">
    <location>
        <begin position="8"/>
        <end position="122"/>
    </location>
</feature>
<dbReference type="PATRIC" id="fig|1434119.4.peg.976"/>
<evidence type="ECO:0000313" key="8">
    <source>
        <dbReference type="Proteomes" id="UP000033092"/>
    </source>
</evidence>